<name>A0A232LXC2_9EURO</name>
<keyword evidence="2" id="KW-0472">Membrane</keyword>
<dbReference type="GO" id="GO:0006897">
    <property type="term" value="P:endocytosis"/>
    <property type="evidence" value="ECO:0007669"/>
    <property type="project" value="TreeGrafter"/>
</dbReference>
<sequence length="251" mass="27149">MGGGRPILGLLAMFFMAGAVLLIFLTLLGGTSNVIPLNDIYFLQAHTTNIPGAPGVSRWTFWNLCGVDADGKSQCGPSHPAFPLDPPSDRNFNTTANIPSQFIGTSHFFLMTRFMFPFILIGLSFAVGSLFIGLLAPCTRIGSLLSSSLAWIALMFQIISSCLMTAAYVEGRDAFSSNNQEATLGKKAFGFMWTAVACLILSSFLYCLGGVAGRDSGYASRSTRRRGFFGPRRTSSSRSRRNFANGNKDYV</sequence>
<gene>
    <name evidence="3" type="ORF">Egran_03436</name>
</gene>
<evidence type="ECO:0000313" key="4">
    <source>
        <dbReference type="Proteomes" id="UP000243515"/>
    </source>
</evidence>
<evidence type="ECO:0008006" key="5">
    <source>
        <dbReference type="Google" id="ProtNLM"/>
    </source>
</evidence>
<keyword evidence="4" id="KW-1185">Reference proteome</keyword>
<dbReference type="GO" id="GO:0005886">
    <property type="term" value="C:plasma membrane"/>
    <property type="evidence" value="ECO:0007669"/>
    <property type="project" value="InterPro"/>
</dbReference>
<organism evidence="3 4">
    <name type="scientific">Elaphomyces granulatus</name>
    <dbReference type="NCBI Taxonomy" id="519963"/>
    <lineage>
        <taxon>Eukaryota</taxon>
        <taxon>Fungi</taxon>
        <taxon>Dikarya</taxon>
        <taxon>Ascomycota</taxon>
        <taxon>Pezizomycotina</taxon>
        <taxon>Eurotiomycetes</taxon>
        <taxon>Eurotiomycetidae</taxon>
        <taxon>Eurotiales</taxon>
        <taxon>Elaphomycetaceae</taxon>
        <taxon>Elaphomyces</taxon>
    </lineage>
</organism>
<reference evidence="3 4" key="1">
    <citation type="journal article" date="2015" name="Environ. Microbiol.">
        <title>Metagenome sequence of Elaphomyces granulatus from sporocarp tissue reveals Ascomycota ectomycorrhizal fingerprints of genome expansion and a Proteobacteria-rich microbiome.</title>
        <authorList>
            <person name="Quandt C.A."/>
            <person name="Kohler A."/>
            <person name="Hesse C.N."/>
            <person name="Sharpton T.J."/>
            <person name="Martin F."/>
            <person name="Spatafora J.W."/>
        </authorList>
    </citation>
    <scope>NUCLEOTIDE SEQUENCE [LARGE SCALE GENOMIC DNA]</scope>
    <source>
        <strain evidence="3 4">OSC145934</strain>
    </source>
</reference>
<feature type="transmembrane region" description="Helical" evidence="2">
    <location>
        <begin position="189"/>
        <end position="212"/>
    </location>
</feature>
<dbReference type="GO" id="GO:0030866">
    <property type="term" value="P:cortical actin cytoskeleton organization"/>
    <property type="evidence" value="ECO:0007669"/>
    <property type="project" value="TreeGrafter"/>
</dbReference>
<dbReference type="OrthoDB" id="5419460at2759"/>
<feature type="transmembrane region" description="Helical" evidence="2">
    <location>
        <begin position="7"/>
        <end position="28"/>
    </location>
</feature>
<feature type="transmembrane region" description="Helical" evidence="2">
    <location>
        <begin position="148"/>
        <end position="169"/>
    </location>
</feature>
<dbReference type="AlphaFoldDB" id="A0A232LXC2"/>
<accession>A0A232LXC2</accession>
<feature type="transmembrane region" description="Helical" evidence="2">
    <location>
        <begin position="114"/>
        <end position="136"/>
    </location>
</feature>
<evidence type="ECO:0000256" key="2">
    <source>
        <dbReference type="SAM" id="Phobius"/>
    </source>
</evidence>
<dbReference type="Pfam" id="PF06687">
    <property type="entry name" value="SUR7"/>
    <property type="match status" value="1"/>
</dbReference>
<feature type="region of interest" description="Disordered" evidence="1">
    <location>
        <begin position="229"/>
        <end position="251"/>
    </location>
</feature>
<dbReference type="GO" id="GO:0032185">
    <property type="term" value="P:septin cytoskeleton organization"/>
    <property type="evidence" value="ECO:0007669"/>
    <property type="project" value="TreeGrafter"/>
</dbReference>
<dbReference type="EMBL" id="NPHW01003882">
    <property type="protein sequence ID" value="OXV08803.1"/>
    <property type="molecule type" value="Genomic_DNA"/>
</dbReference>
<dbReference type="PANTHER" id="PTHR36414:SF1">
    <property type="entry name" value="PROTEIN SUR7"/>
    <property type="match status" value="1"/>
</dbReference>
<dbReference type="GO" id="GO:0045121">
    <property type="term" value="C:membrane raft"/>
    <property type="evidence" value="ECO:0007669"/>
    <property type="project" value="TreeGrafter"/>
</dbReference>
<dbReference type="PANTHER" id="PTHR36414">
    <property type="entry name" value="PROTEIN SUR7"/>
    <property type="match status" value="1"/>
</dbReference>
<dbReference type="InterPro" id="IPR009571">
    <property type="entry name" value="SUR7/Rim9-like_fungi"/>
</dbReference>
<dbReference type="Proteomes" id="UP000243515">
    <property type="component" value="Unassembled WGS sequence"/>
</dbReference>
<protein>
    <recommendedName>
        <fullName evidence="5">Actin cortical patch SUR7/pH-response regulator PalI</fullName>
    </recommendedName>
</protein>
<evidence type="ECO:0000313" key="3">
    <source>
        <dbReference type="EMBL" id="OXV08803.1"/>
    </source>
</evidence>
<evidence type="ECO:0000256" key="1">
    <source>
        <dbReference type="SAM" id="MobiDB-lite"/>
    </source>
</evidence>
<proteinExistence type="predicted"/>
<dbReference type="GO" id="GO:0031505">
    <property type="term" value="P:fungal-type cell wall organization"/>
    <property type="evidence" value="ECO:0007669"/>
    <property type="project" value="TreeGrafter"/>
</dbReference>
<dbReference type="GO" id="GO:0005938">
    <property type="term" value="C:cell cortex"/>
    <property type="evidence" value="ECO:0007669"/>
    <property type="project" value="TreeGrafter"/>
</dbReference>
<keyword evidence="2" id="KW-0812">Transmembrane</keyword>
<comment type="caution">
    <text evidence="3">The sequence shown here is derived from an EMBL/GenBank/DDBJ whole genome shotgun (WGS) entry which is preliminary data.</text>
</comment>
<keyword evidence="2" id="KW-1133">Transmembrane helix</keyword>